<proteinExistence type="predicted"/>
<reference evidence="3" key="1">
    <citation type="submission" date="2020-01" db="EMBL/GenBank/DDBJ databases">
        <title>Insect and environment-associated Actinomycetes.</title>
        <authorList>
            <person name="Currrie C."/>
            <person name="Chevrette M."/>
            <person name="Carlson C."/>
            <person name="Stubbendieck R."/>
            <person name="Wendt-Pienkowski E."/>
        </authorList>
    </citation>
    <scope>NUCLEOTIDE SEQUENCE</scope>
    <source>
        <strain evidence="3">SID12501</strain>
    </source>
</reference>
<evidence type="ECO:0000259" key="2">
    <source>
        <dbReference type="Pfam" id="PF10145"/>
    </source>
</evidence>
<feature type="transmembrane region" description="Helical" evidence="1">
    <location>
        <begin position="381"/>
        <end position="401"/>
    </location>
</feature>
<accession>A0A6B3C1F4</accession>
<gene>
    <name evidence="3" type="ORF">G3I71_32805</name>
</gene>
<name>A0A6B3C1F4_9ACTN</name>
<dbReference type="InterPro" id="IPR010090">
    <property type="entry name" value="Phage_tape_meas"/>
</dbReference>
<feature type="transmembrane region" description="Helical" evidence="1">
    <location>
        <begin position="356"/>
        <end position="374"/>
    </location>
</feature>
<feature type="domain" description="Phage tail tape measure protein" evidence="2">
    <location>
        <begin position="113"/>
        <end position="282"/>
    </location>
</feature>
<keyword evidence="1" id="KW-0812">Transmembrane</keyword>
<protein>
    <recommendedName>
        <fullName evidence="2">Phage tail tape measure protein domain-containing protein</fullName>
    </recommendedName>
</protein>
<dbReference type="RefSeq" id="WP_164320354.1">
    <property type="nucleotide sequence ID" value="NZ_JAAGLU010000032.1"/>
</dbReference>
<feature type="transmembrane region" description="Helical" evidence="1">
    <location>
        <begin position="407"/>
        <end position="429"/>
    </location>
</feature>
<evidence type="ECO:0000256" key="1">
    <source>
        <dbReference type="SAM" id="Phobius"/>
    </source>
</evidence>
<dbReference type="Pfam" id="PF10145">
    <property type="entry name" value="PhageMin_Tail"/>
    <property type="match status" value="1"/>
</dbReference>
<comment type="caution">
    <text evidence="3">The sequence shown here is derived from an EMBL/GenBank/DDBJ whole genome shotgun (WGS) entry which is preliminary data.</text>
</comment>
<evidence type="ECO:0000313" key="3">
    <source>
        <dbReference type="EMBL" id="NEC90478.1"/>
    </source>
</evidence>
<sequence length="699" mass="71891">MSDTSLVFNLVARDRATETLGKVREKFDAAAAGIGAGVGLALGAGIVQSLNVEAANNKLAAQLGLGPAEAADVAQVSASVYENAWGDSVETVNLAIKGVYQNIGDTSQAEGGLEGVTTKALALADTFDQDLTMTTAAVGQLMRTGLADSADEAFDIITTGLGSSADKAGDFLETLNEYSTQWRRVGLDGQTATGLLAQGLQAGARDADQVADAIGQFGERALAGGTSVDAAFESIGLSSADMSKMIGQGGDQAEKALQMTMDGLRGAGSEQTKLNAAAALFGDPGNVLGEALFALDPATAAAAAGMDTAAGSTDRLVEKVGGSATSALEEFKRKALGQLADVAGGFVSFAMDNAGVFEPLAYTLAGIAGTVLLIKGGMMVWAAAQTAWAAATAIATGAQWLFNTALFASPITWIILAVVALVAVIVIIATKTTWFQTIWSAVWGAITTAFDATISWLSDAFGWFGTLPGKFAGWFGSAKDWAINKMLALVQWQIGLPGRLLKALSSLAGSLRNTASRAFQSLKDAAVSRALSLVGWMSGLPGRIARAVGSLGSLLYGKGQNIVTGLWNGIKSMGSWLRSTLIGWAKDMIPGPIAKALGIGSPSKVMARVIGRWLPPGIAMGAEDNRGVLDKTMRGLVDPELATPVRPLTTGMAPLLGAQAGGGMVTVRFDMAGADGEFKKLLRKMVRVDGRGSIQILTG</sequence>
<dbReference type="AlphaFoldDB" id="A0A6B3C1F4"/>
<dbReference type="EMBL" id="JAAGLU010000032">
    <property type="protein sequence ID" value="NEC90478.1"/>
    <property type="molecule type" value="Genomic_DNA"/>
</dbReference>
<keyword evidence="1" id="KW-1133">Transmembrane helix</keyword>
<keyword evidence="1" id="KW-0472">Membrane</keyword>
<organism evidence="3">
    <name type="scientific">Streptomyces sp. SID12501</name>
    <dbReference type="NCBI Taxonomy" id="2706042"/>
    <lineage>
        <taxon>Bacteria</taxon>
        <taxon>Bacillati</taxon>
        <taxon>Actinomycetota</taxon>
        <taxon>Actinomycetes</taxon>
        <taxon>Kitasatosporales</taxon>
        <taxon>Streptomycetaceae</taxon>
        <taxon>Streptomyces</taxon>
    </lineage>
</organism>